<dbReference type="CDD" id="cd19941">
    <property type="entry name" value="TIL"/>
    <property type="match status" value="1"/>
</dbReference>
<dbReference type="STRING" id="51031.W2SRJ4"/>
<name>W2SRJ4_NECAM</name>
<protein>
    <submittedName>
        <fullName evidence="3">Trypsin Inhibitor like cysteine rich domain protein</fullName>
    </submittedName>
</protein>
<dbReference type="GO" id="GO:0004867">
    <property type="term" value="F:serine-type endopeptidase inhibitor activity"/>
    <property type="evidence" value="ECO:0007669"/>
    <property type="project" value="UniProtKB-KW"/>
</dbReference>
<dbReference type="EMBL" id="KI668827">
    <property type="protein sequence ID" value="ETN71297.1"/>
    <property type="molecule type" value="Genomic_DNA"/>
</dbReference>
<dbReference type="SUPFAM" id="SSF57567">
    <property type="entry name" value="Serine protease inhibitors"/>
    <property type="match status" value="1"/>
</dbReference>
<sequence>MNALVNMGLTNVSKNWTKIGTNVWMQEGTILKVLIAMVSTALAIEETYDDNSAVVTEKVETHKCKANEVWMECGTCENKCGEPRVPCPRMCKPPQCLCPTHKGFRRNNNGDCVQCD</sequence>
<dbReference type="InterPro" id="IPR051368">
    <property type="entry name" value="SerProtInhib-TIL_Domain"/>
</dbReference>
<evidence type="ECO:0000313" key="4">
    <source>
        <dbReference type="Proteomes" id="UP000053676"/>
    </source>
</evidence>
<accession>W2SRJ4</accession>
<evidence type="ECO:0000256" key="2">
    <source>
        <dbReference type="ARBA" id="ARBA00023157"/>
    </source>
</evidence>
<dbReference type="Proteomes" id="UP000053676">
    <property type="component" value="Unassembled WGS sequence"/>
</dbReference>
<dbReference type="Gene3D" id="2.10.25.10">
    <property type="entry name" value="Laminin"/>
    <property type="match status" value="1"/>
</dbReference>
<evidence type="ECO:0000256" key="1">
    <source>
        <dbReference type="ARBA" id="ARBA00022900"/>
    </source>
</evidence>
<dbReference type="PANTHER" id="PTHR23259:SF82">
    <property type="entry name" value="SERINE PROTEASE INHIBITOR 1 PROTEIN"/>
    <property type="match status" value="1"/>
</dbReference>
<dbReference type="KEGG" id="nai:NECAME_14287"/>
<keyword evidence="1" id="KW-0646">Protease inhibitor</keyword>
<keyword evidence="4" id="KW-1185">Reference proteome</keyword>
<dbReference type="InterPro" id="IPR036084">
    <property type="entry name" value="Ser_inhib-like_sf"/>
</dbReference>
<dbReference type="PANTHER" id="PTHR23259">
    <property type="entry name" value="RIDDLE"/>
    <property type="match status" value="1"/>
</dbReference>
<dbReference type="OrthoDB" id="5788972at2759"/>
<gene>
    <name evidence="3" type="ORF">NECAME_14287</name>
</gene>
<dbReference type="AlphaFoldDB" id="W2SRJ4"/>
<evidence type="ECO:0000313" key="3">
    <source>
        <dbReference type="EMBL" id="ETN71297.1"/>
    </source>
</evidence>
<keyword evidence="2" id="KW-1015">Disulfide bond</keyword>
<keyword evidence="1" id="KW-0722">Serine protease inhibitor</keyword>
<organism evidence="3 4">
    <name type="scientific">Necator americanus</name>
    <name type="common">Human hookworm</name>
    <dbReference type="NCBI Taxonomy" id="51031"/>
    <lineage>
        <taxon>Eukaryota</taxon>
        <taxon>Metazoa</taxon>
        <taxon>Ecdysozoa</taxon>
        <taxon>Nematoda</taxon>
        <taxon>Chromadorea</taxon>
        <taxon>Rhabditida</taxon>
        <taxon>Rhabditina</taxon>
        <taxon>Rhabditomorpha</taxon>
        <taxon>Strongyloidea</taxon>
        <taxon>Ancylostomatidae</taxon>
        <taxon>Bunostominae</taxon>
        <taxon>Necator</taxon>
    </lineage>
</organism>
<proteinExistence type="predicted"/>
<reference evidence="4" key="1">
    <citation type="journal article" date="2014" name="Nat. Genet.">
        <title>Genome of the human hookworm Necator americanus.</title>
        <authorList>
            <person name="Tang Y.T."/>
            <person name="Gao X."/>
            <person name="Rosa B.A."/>
            <person name="Abubucker S."/>
            <person name="Hallsworth-Pepin K."/>
            <person name="Martin J."/>
            <person name="Tyagi R."/>
            <person name="Heizer E."/>
            <person name="Zhang X."/>
            <person name="Bhonagiri-Palsikar V."/>
            <person name="Minx P."/>
            <person name="Warren W.C."/>
            <person name="Wang Q."/>
            <person name="Zhan B."/>
            <person name="Hotez P.J."/>
            <person name="Sternberg P.W."/>
            <person name="Dougall A."/>
            <person name="Gaze S.T."/>
            <person name="Mulvenna J."/>
            <person name="Sotillo J."/>
            <person name="Ranganathan S."/>
            <person name="Rabelo E.M."/>
            <person name="Wilson R.K."/>
            <person name="Felgner P.L."/>
            <person name="Bethony J."/>
            <person name="Hawdon J.M."/>
            <person name="Gasser R.B."/>
            <person name="Loukas A."/>
            <person name="Mitreva M."/>
        </authorList>
    </citation>
    <scope>NUCLEOTIDE SEQUENCE [LARGE SCALE GENOMIC DNA]</scope>
</reference>